<dbReference type="Proteomes" id="UP000002745">
    <property type="component" value="Chromosome"/>
</dbReference>
<feature type="domain" description="EF-hand" evidence="3">
    <location>
        <begin position="72"/>
        <end position="90"/>
    </location>
</feature>
<dbReference type="SUPFAM" id="SSF47473">
    <property type="entry name" value="EF-hand"/>
    <property type="match status" value="1"/>
</dbReference>
<dbReference type="InterPro" id="IPR002048">
    <property type="entry name" value="EF_hand_dom"/>
</dbReference>
<dbReference type="EMBL" id="CP001678">
    <property type="protein sequence ID" value="ACT59164.1"/>
    <property type="molecule type" value="Genomic_DNA"/>
</dbReference>
<dbReference type="RefSeq" id="WP_015827314.1">
    <property type="nucleotide sequence ID" value="NC_012982.1"/>
</dbReference>
<evidence type="ECO:0000259" key="3">
    <source>
        <dbReference type="Pfam" id="PF13202"/>
    </source>
</evidence>
<keyword evidence="5" id="KW-1185">Reference proteome</keyword>
<dbReference type="PROSITE" id="PS51257">
    <property type="entry name" value="PROKAR_LIPOPROTEIN"/>
    <property type="match status" value="1"/>
</dbReference>
<proteinExistence type="predicted"/>
<dbReference type="Pfam" id="PF13202">
    <property type="entry name" value="EF-hand_5"/>
    <property type="match status" value="2"/>
</dbReference>
<dbReference type="GO" id="GO:0005509">
    <property type="term" value="F:calcium ion binding"/>
    <property type="evidence" value="ECO:0007669"/>
    <property type="project" value="InterPro"/>
</dbReference>
<evidence type="ECO:0000256" key="2">
    <source>
        <dbReference type="SAM" id="SignalP"/>
    </source>
</evidence>
<keyword evidence="2" id="KW-0732">Signal</keyword>
<dbReference type="KEGG" id="hba:Hbal_1475"/>
<feature type="signal peptide" evidence="2">
    <location>
        <begin position="1"/>
        <end position="26"/>
    </location>
</feature>
<accession>C6XJ69</accession>
<evidence type="ECO:0000313" key="5">
    <source>
        <dbReference type="Proteomes" id="UP000002745"/>
    </source>
</evidence>
<dbReference type="PROSITE" id="PS00018">
    <property type="entry name" value="EF_HAND_1"/>
    <property type="match status" value="2"/>
</dbReference>
<feature type="domain" description="EF-hand" evidence="3">
    <location>
        <begin position="138"/>
        <end position="155"/>
    </location>
</feature>
<dbReference type="Gene3D" id="1.10.238.10">
    <property type="entry name" value="EF-hand"/>
    <property type="match status" value="1"/>
</dbReference>
<name>C6XJ69_HIRBI</name>
<dbReference type="InterPro" id="IPR011992">
    <property type="entry name" value="EF-hand-dom_pair"/>
</dbReference>
<dbReference type="HOGENOM" id="CLU_091273_3_0_5"/>
<reference evidence="5" key="1">
    <citation type="journal article" date="2011" name="J. Bacteriol.">
        <title>Genome sequences of eight morphologically diverse alphaproteobacteria.</title>
        <authorList>
            <consortium name="US DOE Joint Genome Institute"/>
            <person name="Brown P.J."/>
            <person name="Kysela D.T."/>
            <person name="Buechlein A."/>
            <person name="Hemmerich C."/>
            <person name="Brun Y.V."/>
        </authorList>
    </citation>
    <scope>NUCLEOTIDE SEQUENCE [LARGE SCALE GENOMIC DNA]</scope>
    <source>
        <strain evidence="5">ATCC 49814 / DSM 5838 / IFAM 1418</strain>
    </source>
</reference>
<gene>
    <name evidence="4" type="ordered locus">Hbal_1475</name>
</gene>
<dbReference type="AlphaFoldDB" id="C6XJ69"/>
<feature type="compositionally biased region" description="Basic and acidic residues" evidence="1">
    <location>
        <begin position="44"/>
        <end position="55"/>
    </location>
</feature>
<evidence type="ECO:0000313" key="4">
    <source>
        <dbReference type="EMBL" id="ACT59164.1"/>
    </source>
</evidence>
<sequence length="182" mass="19878">MNILKSVLLGAVPVFALAACATTDLAASAPEAVEVTETVTGAKSETKSKDKENAKPKRVSKGGGHSKADFYNAYDADGDGNVSQEEYKKVRDAGFDARDPNSDEQVLVDEYVAEYEARLAQDLAEQRDRQLKQAYVRFGILDADKDGILTREEFQASGVRMFSRLDSNADGVVNEIDEKDAY</sequence>
<dbReference type="eggNOG" id="ENOG50333HN">
    <property type="taxonomic scope" value="Bacteria"/>
</dbReference>
<organism evidence="4 5">
    <name type="scientific">Hirschia baltica (strain ATCC 49814 / DSM 5838 / IFAM 1418)</name>
    <dbReference type="NCBI Taxonomy" id="582402"/>
    <lineage>
        <taxon>Bacteria</taxon>
        <taxon>Pseudomonadati</taxon>
        <taxon>Pseudomonadota</taxon>
        <taxon>Alphaproteobacteria</taxon>
        <taxon>Hyphomonadales</taxon>
        <taxon>Hyphomonadaceae</taxon>
        <taxon>Hirschia</taxon>
    </lineage>
</organism>
<dbReference type="InterPro" id="IPR018247">
    <property type="entry name" value="EF_Hand_1_Ca_BS"/>
</dbReference>
<protein>
    <recommendedName>
        <fullName evidence="3">EF-hand domain-containing protein</fullName>
    </recommendedName>
</protein>
<feature type="region of interest" description="Disordered" evidence="1">
    <location>
        <begin position="38"/>
        <end position="85"/>
    </location>
</feature>
<feature type="chain" id="PRO_5002973850" description="EF-hand domain-containing protein" evidence="2">
    <location>
        <begin position="27"/>
        <end position="182"/>
    </location>
</feature>
<evidence type="ECO:0000256" key="1">
    <source>
        <dbReference type="SAM" id="MobiDB-lite"/>
    </source>
</evidence>
<dbReference type="STRING" id="582402.Hbal_1475"/>